<evidence type="ECO:0008006" key="3">
    <source>
        <dbReference type="Google" id="ProtNLM"/>
    </source>
</evidence>
<sequence length="162" mass="19065">MAMVERMSQLLRDKKELCLFYEEKTRAMAGQKLKEPEELEKLEQTLADREELIGRIDEIDRELLSCRDDSEEGRTLYAAARNECDYETLSAEGKQLFAEGQEIYKVLSRVQEMEGEIRREMESVMETLVLKIRQSNTNNRFTGYLKQMDYGESKGLLYNKKR</sequence>
<dbReference type="Proteomes" id="UP000005384">
    <property type="component" value="Unassembled WGS sequence"/>
</dbReference>
<dbReference type="RefSeq" id="WP_006782643.1">
    <property type="nucleotide sequence ID" value="NZ_CP040506.1"/>
</dbReference>
<comment type="caution">
    <text evidence="1">The sequence shown here is derived from an EMBL/GenBank/DDBJ whole genome shotgun (WGS) entry which is preliminary data.</text>
</comment>
<dbReference type="OrthoDB" id="1956758at2"/>
<keyword evidence="2" id="KW-1185">Reference proteome</keyword>
<name>G5IMC7_9FIRM</name>
<organism evidence="1 2">
    <name type="scientific">Hungatella hathewayi WAL-18680</name>
    <dbReference type="NCBI Taxonomy" id="742737"/>
    <lineage>
        <taxon>Bacteria</taxon>
        <taxon>Bacillati</taxon>
        <taxon>Bacillota</taxon>
        <taxon>Clostridia</taxon>
        <taxon>Lachnospirales</taxon>
        <taxon>Lachnospiraceae</taxon>
        <taxon>Hungatella</taxon>
    </lineage>
</organism>
<accession>G5IMC7</accession>
<dbReference type="PATRIC" id="fig|742737.3.peg.4643"/>
<dbReference type="HOGENOM" id="CLU_1633148_0_0_9"/>
<proteinExistence type="predicted"/>
<dbReference type="EMBL" id="ADLN01000120">
    <property type="protein sequence ID" value="EHI57546.1"/>
    <property type="molecule type" value="Genomic_DNA"/>
</dbReference>
<reference evidence="1 2" key="1">
    <citation type="submission" date="2011-08" db="EMBL/GenBank/DDBJ databases">
        <title>The Genome Sequence of Clostridium hathewayi WAL-18680.</title>
        <authorList>
            <consortium name="The Broad Institute Genome Sequencing Platform"/>
            <person name="Earl A."/>
            <person name="Ward D."/>
            <person name="Feldgarden M."/>
            <person name="Gevers D."/>
            <person name="Finegold S.M."/>
            <person name="Summanen P.H."/>
            <person name="Molitoris D.R."/>
            <person name="Song M."/>
            <person name="Daigneault M."/>
            <person name="Allen-Vercoe E."/>
            <person name="Young S.K."/>
            <person name="Zeng Q."/>
            <person name="Gargeya S."/>
            <person name="Fitzgerald M."/>
            <person name="Haas B."/>
            <person name="Abouelleil A."/>
            <person name="Alvarado L."/>
            <person name="Arachchi H.M."/>
            <person name="Berlin A."/>
            <person name="Brown A."/>
            <person name="Chapman S.B."/>
            <person name="Chen Z."/>
            <person name="Dunbar C."/>
            <person name="Freedman E."/>
            <person name="Gearin G."/>
            <person name="Gellesch M."/>
            <person name="Goldberg J."/>
            <person name="Griggs A."/>
            <person name="Gujja S."/>
            <person name="Heiman D."/>
            <person name="Howarth C."/>
            <person name="Larson L."/>
            <person name="Lui A."/>
            <person name="MacDonald P.J.P."/>
            <person name="Montmayeur A."/>
            <person name="Murphy C."/>
            <person name="Neiman D."/>
            <person name="Pearson M."/>
            <person name="Priest M."/>
            <person name="Roberts A."/>
            <person name="Saif S."/>
            <person name="Shea T."/>
            <person name="Shenoy N."/>
            <person name="Sisk P."/>
            <person name="Stolte C."/>
            <person name="Sykes S."/>
            <person name="Wortman J."/>
            <person name="Nusbaum C."/>
            <person name="Birren B."/>
        </authorList>
    </citation>
    <scope>NUCLEOTIDE SEQUENCE [LARGE SCALE GENOMIC DNA]</scope>
    <source>
        <strain evidence="1 2">WAL-18680</strain>
    </source>
</reference>
<evidence type="ECO:0000313" key="2">
    <source>
        <dbReference type="Proteomes" id="UP000005384"/>
    </source>
</evidence>
<gene>
    <name evidence="1" type="ORF">HMPREF9473_04655</name>
</gene>
<evidence type="ECO:0000313" key="1">
    <source>
        <dbReference type="EMBL" id="EHI57546.1"/>
    </source>
</evidence>
<dbReference type="AlphaFoldDB" id="G5IMC7"/>
<protein>
    <recommendedName>
        <fullName evidence="3">FlgN protein</fullName>
    </recommendedName>
</protein>